<dbReference type="Proteomes" id="UP000292958">
    <property type="component" value="Unassembled WGS sequence"/>
</dbReference>
<accession>A0A4Q7YXI2</accession>
<protein>
    <submittedName>
        <fullName evidence="1">Uncharacterized protein</fullName>
    </submittedName>
</protein>
<name>A0A4Q7YXI2_9BACT</name>
<reference evidence="1 2" key="1">
    <citation type="submission" date="2019-02" db="EMBL/GenBank/DDBJ databases">
        <title>Genomic Encyclopedia of Archaeal and Bacterial Type Strains, Phase II (KMG-II): from individual species to whole genera.</title>
        <authorList>
            <person name="Goeker M."/>
        </authorList>
    </citation>
    <scope>NUCLEOTIDE SEQUENCE [LARGE SCALE GENOMIC DNA]</scope>
    <source>
        <strain evidence="1 2">DSM 18101</strain>
    </source>
</reference>
<keyword evidence="2" id="KW-1185">Reference proteome</keyword>
<sequence>MLTGAIVGQGLIRIEDESGHHLAAGLLLWRFSASSSSLELPTLSRDSQMLP</sequence>
<dbReference type="AlphaFoldDB" id="A0A4Q7YXI2"/>
<gene>
    <name evidence="1" type="ORF">BDD14_3342</name>
</gene>
<proteinExistence type="predicted"/>
<evidence type="ECO:0000313" key="1">
    <source>
        <dbReference type="EMBL" id="RZU41805.1"/>
    </source>
</evidence>
<dbReference type="EMBL" id="SHKW01000001">
    <property type="protein sequence ID" value="RZU41805.1"/>
    <property type="molecule type" value="Genomic_DNA"/>
</dbReference>
<comment type="caution">
    <text evidence="1">The sequence shown here is derived from an EMBL/GenBank/DDBJ whole genome shotgun (WGS) entry which is preliminary data.</text>
</comment>
<evidence type="ECO:0000313" key="2">
    <source>
        <dbReference type="Proteomes" id="UP000292958"/>
    </source>
</evidence>
<organism evidence="1 2">
    <name type="scientific">Edaphobacter modestus</name>
    <dbReference type="NCBI Taxonomy" id="388466"/>
    <lineage>
        <taxon>Bacteria</taxon>
        <taxon>Pseudomonadati</taxon>
        <taxon>Acidobacteriota</taxon>
        <taxon>Terriglobia</taxon>
        <taxon>Terriglobales</taxon>
        <taxon>Acidobacteriaceae</taxon>
        <taxon>Edaphobacter</taxon>
    </lineage>
</organism>